<keyword evidence="3" id="KW-0436">Ligase</keyword>
<dbReference type="PANTHER" id="PTHR42959:SF1">
    <property type="entry name" value="CARBAMOYLTRANSFERASE HYPF"/>
    <property type="match status" value="1"/>
</dbReference>
<dbReference type="PIRSF" id="PIRSF006256">
    <property type="entry name" value="CMPcnvr_hdrg_mat"/>
    <property type="match status" value="1"/>
</dbReference>
<dbReference type="InterPro" id="IPR004421">
    <property type="entry name" value="Carbamoyltransferase_HypF"/>
</dbReference>
<dbReference type="STRING" id="857087.Metme_1755"/>
<feature type="domain" description="YrdC-like" evidence="11">
    <location>
        <begin position="199"/>
        <end position="383"/>
    </location>
</feature>
<dbReference type="SUPFAM" id="SSF54975">
    <property type="entry name" value="Acylphosphatase/BLUF domain-like"/>
    <property type="match status" value="1"/>
</dbReference>
<dbReference type="Proteomes" id="UP000008888">
    <property type="component" value="Chromosome"/>
</dbReference>
<accession>G0A2J3</accession>
<keyword evidence="4" id="KW-0479">Metal-binding</keyword>
<dbReference type="KEGG" id="mmt:Metme_1755"/>
<dbReference type="GO" id="GO:0016874">
    <property type="term" value="F:ligase activity"/>
    <property type="evidence" value="ECO:0007669"/>
    <property type="project" value="UniProtKB-UniRule"/>
</dbReference>
<evidence type="ECO:0000256" key="3">
    <source>
        <dbReference type="ARBA" id="ARBA00022598"/>
    </source>
</evidence>
<dbReference type="PROSITE" id="PS51163">
    <property type="entry name" value="YRDC"/>
    <property type="match status" value="1"/>
</dbReference>
<dbReference type="GO" id="GO:0016743">
    <property type="term" value="F:carboxyl- or carbamoyltransferase activity"/>
    <property type="evidence" value="ECO:0007669"/>
    <property type="project" value="UniProtKB-UniRule"/>
</dbReference>
<dbReference type="GO" id="GO:0051604">
    <property type="term" value="P:protein maturation"/>
    <property type="evidence" value="ECO:0007669"/>
    <property type="project" value="TreeGrafter"/>
</dbReference>
<evidence type="ECO:0000259" key="11">
    <source>
        <dbReference type="PROSITE" id="PS51163"/>
    </source>
</evidence>
<feature type="domain" description="Acylphosphatase-like" evidence="10">
    <location>
        <begin position="3"/>
        <end position="90"/>
    </location>
</feature>
<dbReference type="RefSeq" id="WP_013818426.1">
    <property type="nucleotide sequence ID" value="NC_015572.1"/>
</dbReference>
<reference key="2">
    <citation type="submission" date="2011-05" db="EMBL/GenBank/DDBJ databases">
        <title>Complete genome sequence of the aerobic marine methanotroph Methylomonas methanica MC09.</title>
        <authorList>
            <person name="Boden R."/>
            <person name="Cunliffe M."/>
            <person name="Scanlan J."/>
            <person name="Moussard H."/>
            <person name="Kits K.D."/>
            <person name="Klotz M."/>
            <person name="Jetten M."/>
            <person name="Vuilleumier S."/>
            <person name="Han J."/>
            <person name="Peters L."/>
            <person name="Mikhailova N."/>
            <person name="Teshima H."/>
            <person name="Tapia R."/>
            <person name="Kyrpides N."/>
            <person name="Ivanova N."/>
            <person name="Pagani I."/>
            <person name="Cheng J.-F."/>
            <person name="Goodwin L."/>
            <person name="Han C."/>
            <person name="Hauser L."/>
            <person name="Land M."/>
            <person name="Lapidus A."/>
            <person name="Lucas S."/>
            <person name="Pitluck S."/>
            <person name="Woyke T."/>
            <person name="Stein L.Y."/>
            <person name="Murrell C."/>
        </authorList>
    </citation>
    <scope>NUCLEOTIDE SEQUENCE</scope>
    <source>
        <strain>MC09</strain>
    </source>
</reference>
<dbReference type="NCBIfam" id="TIGR00143">
    <property type="entry name" value="hypF"/>
    <property type="match status" value="1"/>
</dbReference>
<dbReference type="InterPro" id="IPR001792">
    <property type="entry name" value="Acylphosphatase-like_dom"/>
</dbReference>
<name>G0A2J3_METMM</name>
<dbReference type="Gene3D" id="3.30.420.360">
    <property type="match status" value="1"/>
</dbReference>
<protein>
    <recommendedName>
        <fullName evidence="8">Carbamoyltransferase HypF</fullName>
        <ecNumber evidence="8">6.2.-.-</ecNumber>
    </recommendedName>
</protein>
<dbReference type="Pfam" id="PF22521">
    <property type="entry name" value="HypF_C_2"/>
    <property type="match status" value="1"/>
</dbReference>
<evidence type="ECO:0000256" key="5">
    <source>
        <dbReference type="ARBA" id="ARBA00022771"/>
    </source>
</evidence>
<comment type="catalytic activity">
    <reaction evidence="9">
        <text>an acyl phosphate + H2O = a carboxylate + phosphate + H(+)</text>
        <dbReference type="Rhea" id="RHEA:14965"/>
        <dbReference type="ChEBI" id="CHEBI:15377"/>
        <dbReference type="ChEBI" id="CHEBI:15378"/>
        <dbReference type="ChEBI" id="CHEBI:29067"/>
        <dbReference type="ChEBI" id="CHEBI:43474"/>
        <dbReference type="ChEBI" id="CHEBI:59918"/>
        <dbReference type="EC" id="3.6.1.7"/>
    </reaction>
</comment>
<dbReference type="InterPro" id="IPR041440">
    <property type="entry name" value="HypF_C"/>
</dbReference>
<dbReference type="InterPro" id="IPR055128">
    <property type="entry name" value="HypF_C_2"/>
</dbReference>
<proteinExistence type="inferred from homology"/>
<dbReference type="Gene3D" id="3.90.870.50">
    <property type="match status" value="1"/>
</dbReference>
<evidence type="ECO:0000256" key="7">
    <source>
        <dbReference type="ARBA" id="ARBA00048220"/>
    </source>
</evidence>
<evidence type="ECO:0000313" key="12">
    <source>
        <dbReference type="EMBL" id="AEG00173.1"/>
    </source>
</evidence>
<dbReference type="GO" id="GO:0003998">
    <property type="term" value="F:acylphosphatase activity"/>
    <property type="evidence" value="ECO:0007669"/>
    <property type="project" value="UniProtKB-EC"/>
</dbReference>
<dbReference type="EMBL" id="CP002738">
    <property type="protein sequence ID" value="AEG00173.1"/>
    <property type="molecule type" value="Genomic_DNA"/>
</dbReference>
<dbReference type="SUPFAM" id="SSF55821">
    <property type="entry name" value="YrdC/RibB"/>
    <property type="match status" value="1"/>
</dbReference>
<dbReference type="SUPFAM" id="SSF53067">
    <property type="entry name" value="Actin-like ATPase domain"/>
    <property type="match status" value="1"/>
</dbReference>
<dbReference type="OrthoDB" id="9808093at2"/>
<evidence type="ECO:0000256" key="2">
    <source>
        <dbReference type="ARBA" id="ARBA00008097"/>
    </source>
</evidence>
<dbReference type="InterPro" id="IPR017945">
    <property type="entry name" value="DHBP_synth_RibB-like_a/b_dom"/>
</dbReference>
<dbReference type="eggNOG" id="COG0068">
    <property type="taxonomic scope" value="Bacteria"/>
</dbReference>
<dbReference type="InterPro" id="IPR036046">
    <property type="entry name" value="Acylphosphatase-like_dom_sf"/>
</dbReference>
<keyword evidence="6" id="KW-0862">Zinc</keyword>
<evidence type="ECO:0000256" key="6">
    <source>
        <dbReference type="ARBA" id="ARBA00022833"/>
    </source>
</evidence>
<dbReference type="Pfam" id="PF07503">
    <property type="entry name" value="zf-HYPF"/>
    <property type="match status" value="2"/>
</dbReference>
<dbReference type="Pfam" id="PF01300">
    <property type="entry name" value="Sua5_yciO_yrdC"/>
    <property type="match status" value="1"/>
</dbReference>
<dbReference type="PROSITE" id="PS00150">
    <property type="entry name" value="ACYLPHOSPHATASE_1"/>
    <property type="match status" value="1"/>
</dbReference>
<dbReference type="EC" id="6.2.-.-" evidence="8"/>
<gene>
    <name evidence="12" type="ordered locus">Metme_1755</name>
</gene>
<comment type="similarity">
    <text evidence="2 8">Belongs to the carbamoyltransferase HypF family.</text>
</comment>
<dbReference type="PROSITE" id="PS51160">
    <property type="entry name" value="ACYLPHOSPHATASE_3"/>
    <property type="match status" value="1"/>
</dbReference>
<organism evidence="12 13">
    <name type="scientific">Methylomonas methanica (strain DSM 25384 / MC09)</name>
    <dbReference type="NCBI Taxonomy" id="857087"/>
    <lineage>
        <taxon>Bacteria</taxon>
        <taxon>Pseudomonadati</taxon>
        <taxon>Pseudomonadota</taxon>
        <taxon>Gammaproteobacteria</taxon>
        <taxon>Methylococcales</taxon>
        <taxon>Methylococcaceae</taxon>
        <taxon>Methylomonas</taxon>
    </lineage>
</organism>
<evidence type="ECO:0000256" key="1">
    <source>
        <dbReference type="ARBA" id="ARBA00004711"/>
    </source>
</evidence>
<evidence type="ECO:0000313" key="13">
    <source>
        <dbReference type="Proteomes" id="UP000008888"/>
    </source>
</evidence>
<evidence type="ECO:0000256" key="9">
    <source>
        <dbReference type="PROSITE-ProRule" id="PRU00520"/>
    </source>
</evidence>
<dbReference type="InterPro" id="IPR051060">
    <property type="entry name" value="Carbamoyltrans_HypF-like"/>
</dbReference>
<dbReference type="Pfam" id="PF00708">
    <property type="entry name" value="Acylphosphatase"/>
    <property type="match status" value="1"/>
</dbReference>
<feature type="active site" evidence="9">
    <location>
        <position position="36"/>
    </location>
</feature>
<comment type="catalytic activity">
    <reaction evidence="7 8">
        <text>C-terminal L-cysteinyl-[HypE protein] + carbamoyl phosphate + ATP + H2O = C-terminal S-carboxamide-L-cysteinyl-[HypE protein] + AMP + phosphate + diphosphate + H(+)</text>
        <dbReference type="Rhea" id="RHEA:55636"/>
        <dbReference type="Rhea" id="RHEA-COMP:14247"/>
        <dbReference type="Rhea" id="RHEA-COMP:14392"/>
        <dbReference type="ChEBI" id="CHEBI:15377"/>
        <dbReference type="ChEBI" id="CHEBI:15378"/>
        <dbReference type="ChEBI" id="CHEBI:30616"/>
        <dbReference type="ChEBI" id="CHEBI:33019"/>
        <dbReference type="ChEBI" id="CHEBI:43474"/>
        <dbReference type="ChEBI" id="CHEBI:58228"/>
        <dbReference type="ChEBI" id="CHEBI:76913"/>
        <dbReference type="ChEBI" id="CHEBI:139126"/>
        <dbReference type="ChEBI" id="CHEBI:456215"/>
    </reaction>
</comment>
<dbReference type="UniPathway" id="UPA00335"/>
<keyword evidence="13" id="KW-1185">Reference proteome</keyword>
<dbReference type="GO" id="GO:0008270">
    <property type="term" value="F:zinc ion binding"/>
    <property type="evidence" value="ECO:0007669"/>
    <property type="project" value="UniProtKB-KW"/>
</dbReference>
<keyword evidence="9" id="KW-0378">Hydrolase</keyword>
<reference evidence="12 13" key="1">
    <citation type="journal article" date="2011" name="J. Bacteriol.">
        <title>Complete Genome Sequence of the Aerobic Marine Methanotroph Methylomonas methanica MC09.</title>
        <authorList>
            <person name="Boden R."/>
            <person name="Cunliffe M."/>
            <person name="Scanlan J."/>
            <person name="Moussard H."/>
            <person name="Kits K.D."/>
            <person name="Klotz M.G."/>
            <person name="Jetten M.S."/>
            <person name="Vuilleumier S."/>
            <person name="Han J."/>
            <person name="Peters L."/>
            <person name="Mikhailova N."/>
            <person name="Teshima H."/>
            <person name="Tapia R."/>
            <person name="Kyrpides N."/>
            <person name="Ivanova N."/>
            <person name="Pagani I."/>
            <person name="Cheng J.F."/>
            <person name="Goodwin L."/>
            <person name="Han C."/>
            <person name="Hauser L."/>
            <person name="Land M.L."/>
            <person name="Lapidus A."/>
            <person name="Lucas S."/>
            <person name="Pitluck S."/>
            <person name="Woyke T."/>
            <person name="Stein L."/>
            <person name="Murrell J.C."/>
        </authorList>
    </citation>
    <scope>NUCLEOTIDE SEQUENCE [LARGE SCALE GENOMIC DNA]</scope>
    <source>
        <strain evidence="12 13">MC09</strain>
    </source>
</reference>
<comment type="pathway">
    <text evidence="1 8">Protein modification; [NiFe] hydrogenase maturation.</text>
</comment>
<evidence type="ECO:0000256" key="8">
    <source>
        <dbReference type="PIRNR" id="PIRNR006256"/>
    </source>
</evidence>
<reference evidence="13" key="3">
    <citation type="submission" date="2011-05" db="EMBL/GenBank/DDBJ databases">
        <title>Complete sequence of Methylomonas methanica MC09.</title>
        <authorList>
            <consortium name="US DOE Joint Genome Institute"/>
            <person name="Lucas S."/>
            <person name="Han J."/>
            <person name="Lapidus A."/>
            <person name="Cheng J.-F."/>
            <person name="Goodwin L."/>
            <person name="Pitluck S."/>
            <person name="Peters L."/>
            <person name="Mikhailova N."/>
            <person name="Teshima H."/>
            <person name="Han C."/>
            <person name="Tapia R."/>
            <person name="Land M."/>
            <person name="Hauser L."/>
            <person name="Kyrpides N."/>
            <person name="Ivanova N."/>
            <person name="Pagani I."/>
            <person name="Stein L."/>
            <person name="Woyke T."/>
        </authorList>
    </citation>
    <scope>NUCLEOTIDE SEQUENCE [LARGE SCALE GENOMIC DNA]</scope>
    <source>
        <strain evidence="13">MC09</strain>
    </source>
</reference>
<feature type="active site" evidence="9">
    <location>
        <position position="18"/>
    </location>
</feature>
<evidence type="ECO:0000259" key="10">
    <source>
        <dbReference type="PROSITE" id="PS51160"/>
    </source>
</evidence>
<dbReference type="InterPro" id="IPR006070">
    <property type="entry name" value="Sua5-like_dom"/>
</dbReference>
<dbReference type="InterPro" id="IPR011125">
    <property type="entry name" value="Znf_HypF"/>
</dbReference>
<comment type="function">
    <text evidence="8">Involved in the maturation of [NiFe] hydrogenases. Along with HypE, it catalyzes the synthesis of the CN ligands of the active site iron of [NiFe]-hydrogenases. HypF functions as a carbamoyl transferase using carbamoylphosphate as a substrate and transferring the carboxamido moiety in an ATP-dependent reaction to the thiolate of the C-terminal cysteine of HypE yielding a protein-S-carboxamide.</text>
</comment>
<dbReference type="AlphaFoldDB" id="G0A2J3"/>
<dbReference type="PANTHER" id="PTHR42959">
    <property type="entry name" value="CARBAMOYLTRANSFERASE"/>
    <property type="match status" value="1"/>
</dbReference>
<sequence>MPGRAIRVRGVVQGVGFRPTIWRLARQYGLRGEVWNDGQGVMIHAIGDADDLDAFIRQIPLQLPPLAKLDSLDVTALAPTPDYPDFRIVGSQLNGMHTPIAADAATCPDCLAEIADPKNRRYRYPFTNCTHCGPRLSIVKQIPYDRGNTSMAAFPMCPACQSEYEDPSDRRFHAQANCCPLCGPAVWLEDNQDRLADNFDPIDRTAELIRQGYIVAIKGLGGFHLACNAADDGAVYRLRQRKRRYAKPFALMAKDLGSIRRYALVNAQEEQALQDKTAPIVLLRAGGETLATGIAPGDEKLGFMLPYTPLHSVLLAALDTPIVLTSGNISDEPQCIDNADAKLQLAGIADYWLLHNRDIVNRLDDSVVRFMDDEMRLLRRARGYSPEALTLPTGFETADEILAMGAELKNSFCLVKHGQAVASQHIGDLESATVQHDYRQLIALYQQLYDFRPRHIVIDRHPGYLSSQYGQTLADAGRCELVETHHHHAHLAACLAEHGVALHSKPVLAAIFDGLGMGEAGELWGGEFLLGDYKSCTRLGHMQAIALPGGNQAMREPWRNTYAQLRHYFDWPALQQDFPDLHIVQFLADKPLATLETMIAKNLNSPPCSSAGRWFDAFAAALGIHTARIDYEGQAAIALETLAASRFNGNTPYPDAWEAGVENGMTVLSWRGLWLAVLNDLKHDIDTAEIAARIHHSLIEACVSLLLKLSAETDTDCIVLSGGVFQNRLLLEAIGHALRATGKTVLSPISYPMNDGGLALGQAVIAAAKSLE</sequence>
<dbReference type="GO" id="GO:0003725">
    <property type="term" value="F:double-stranded RNA binding"/>
    <property type="evidence" value="ECO:0007669"/>
    <property type="project" value="InterPro"/>
</dbReference>
<dbReference type="Gene3D" id="3.30.110.120">
    <property type="match status" value="1"/>
</dbReference>
<dbReference type="HOGENOM" id="CLU_009164_0_0_6"/>
<dbReference type="Pfam" id="PF17788">
    <property type="entry name" value="HypF_C"/>
    <property type="match status" value="1"/>
</dbReference>
<dbReference type="InterPro" id="IPR043129">
    <property type="entry name" value="ATPase_NBD"/>
</dbReference>
<dbReference type="Gene3D" id="3.30.420.40">
    <property type="match status" value="1"/>
</dbReference>
<dbReference type="InterPro" id="IPR017968">
    <property type="entry name" value="Acylphosphatase_CS"/>
</dbReference>
<keyword evidence="5" id="KW-0863">Zinc-finger</keyword>
<evidence type="ECO:0000256" key="4">
    <source>
        <dbReference type="ARBA" id="ARBA00022723"/>
    </source>
</evidence>